<feature type="transmembrane region" description="Helical" evidence="10">
    <location>
        <begin position="47"/>
        <end position="70"/>
    </location>
</feature>
<feature type="transmembrane region" description="Helical" evidence="10">
    <location>
        <begin position="103"/>
        <end position="124"/>
    </location>
</feature>
<feature type="transmembrane region" description="Helical" evidence="10">
    <location>
        <begin position="375"/>
        <end position="399"/>
    </location>
</feature>
<evidence type="ECO:0000313" key="14">
    <source>
        <dbReference type="Proteomes" id="UP000054735"/>
    </source>
</evidence>
<evidence type="ECO:0000256" key="4">
    <source>
        <dbReference type="ARBA" id="ARBA00022475"/>
    </source>
</evidence>
<evidence type="ECO:0000313" key="13">
    <source>
        <dbReference type="EMBL" id="STX31435.1"/>
    </source>
</evidence>
<organism evidence="13 15">
    <name type="scientific">Legionella birminghamensis</name>
    <dbReference type="NCBI Taxonomy" id="28083"/>
    <lineage>
        <taxon>Bacteria</taxon>
        <taxon>Pseudomonadati</taxon>
        <taxon>Pseudomonadota</taxon>
        <taxon>Gammaproteobacteria</taxon>
        <taxon>Legionellales</taxon>
        <taxon>Legionellaceae</taxon>
        <taxon>Legionella</taxon>
    </lineage>
</organism>
<dbReference type="InterPro" id="IPR005828">
    <property type="entry name" value="MFS_sugar_transport-like"/>
</dbReference>
<dbReference type="InterPro" id="IPR003663">
    <property type="entry name" value="Sugar/inositol_transpt"/>
</dbReference>
<evidence type="ECO:0000256" key="10">
    <source>
        <dbReference type="SAM" id="Phobius"/>
    </source>
</evidence>
<dbReference type="PANTHER" id="PTHR48020">
    <property type="entry name" value="PROTON MYO-INOSITOL COTRANSPORTER"/>
    <property type="match status" value="1"/>
</dbReference>
<dbReference type="PRINTS" id="PR00171">
    <property type="entry name" value="SUGRTRNSPORT"/>
</dbReference>
<feature type="transmembrane region" description="Helical" evidence="10">
    <location>
        <begin position="243"/>
        <end position="269"/>
    </location>
</feature>
<protein>
    <submittedName>
        <fullName evidence="13">Sugar-proton symporter</fullName>
    </submittedName>
</protein>
<dbReference type="Proteomes" id="UP000054735">
    <property type="component" value="Unassembled WGS sequence"/>
</dbReference>
<evidence type="ECO:0000313" key="15">
    <source>
        <dbReference type="Proteomes" id="UP000255066"/>
    </source>
</evidence>
<keyword evidence="7 10" id="KW-1133">Transmembrane helix</keyword>
<keyword evidence="14" id="KW-1185">Reference proteome</keyword>
<dbReference type="InterPro" id="IPR050814">
    <property type="entry name" value="Myo-inositol_Transporter"/>
</dbReference>
<name>A0A378I9H1_9GAMM</name>
<dbReference type="PROSITE" id="PS50850">
    <property type="entry name" value="MFS"/>
    <property type="match status" value="1"/>
</dbReference>
<dbReference type="Proteomes" id="UP000255066">
    <property type="component" value="Unassembled WGS sequence"/>
</dbReference>
<evidence type="ECO:0000259" key="11">
    <source>
        <dbReference type="PROSITE" id="PS50850"/>
    </source>
</evidence>
<dbReference type="STRING" id="28083.Lbir_2452"/>
<keyword evidence="5" id="KW-0762">Sugar transport</keyword>
<dbReference type="EMBL" id="UGNW01000001">
    <property type="protein sequence ID" value="STX31435.1"/>
    <property type="molecule type" value="Genomic_DNA"/>
</dbReference>
<dbReference type="InterPro" id="IPR036259">
    <property type="entry name" value="MFS_trans_sf"/>
</dbReference>
<keyword evidence="6 10" id="KW-0812">Transmembrane</keyword>
<keyword evidence="3 9" id="KW-0813">Transport</keyword>
<feature type="transmembrane region" description="Helical" evidence="10">
    <location>
        <begin position="405"/>
        <end position="426"/>
    </location>
</feature>
<accession>A0A378I9H1</accession>
<dbReference type="PANTHER" id="PTHR48020:SF12">
    <property type="entry name" value="PROTON MYO-INOSITOL COTRANSPORTER"/>
    <property type="match status" value="1"/>
</dbReference>
<proteinExistence type="inferred from homology"/>
<dbReference type="GO" id="GO:0022857">
    <property type="term" value="F:transmembrane transporter activity"/>
    <property type="evidence" value="ECO:0007669"/>
    <property type="project" value="InterPro"/>
</dbReference>
<comment type="similarity">
    <text evidence="2 9">Belongs to the major facilitator superfamily. Sugar transporter (TC 2.A.1.1) family.</text>
</comment>
<dbReference type="Pfam" id="PF00083">
    <property type="entry name" value="Sugar_tr"/>
    <property type="match status" value="1"/>
</dbReference>
<evidence type="ECO:0000256" key="9">
    <source>
        <dbReference type="RuleBase" id="RU003346"/>
    </source>
</evidence>
<evidence type="ECO:0000256" key="5">
    <source>
        <dbReference type="ARBA" id="ARBA00022597"/>
    </source>
</evidence>
<sequence length="470" mass="51894">MDGNISKYMLLVAMIAGLGGFLFGFDSSVIADVQEQIIRQLSLSSWEWSLVVSFSLLGSIVGIPLSGYLADQISRKTLLKTVALGFILGTACCALANTLNSLLAGRFIIGVCIGIASYIAPLFIAEISPPQKRGTLVLINGLALTFGQAIAYLIGYLLTDSVAASWRLILWTGVIPAILLFVGMLFVPHSPRWLFRKKGLEKAIDALKVIRPHDADLRSEIMEIKMNIPALARSKSLLLSKPVFSVLTVGILLGIFQQFSGINVLMYYGPMIFQQAGFQSIQTALLATFMIGVVNFLFTAFTLLFVDRFGRRFLLLNGTMLASLSLFAIALFFNRMPPSLILLFFCFYVMGYCISVGSLFWVIISEIFPQAVRGFAMSIATLIQWLANFLVSISFMTFFTQTGPGLTFSMYGGFCLLAFFFSYYFIPETTGVSLEKIEENLLSGNKIRNLGKDTDSLSKQKNKLALNWEI</sequence>
<dbReference type="FunFam" id="1.20.1250.20:FF:000218">
    <property type="entry name" value="facilitated trehalose transporter Tret1"/>
    <property type="match status" value="1"/>
</dbReference>
<feature type="transmembrane region" description="Helical" evidence="10">
    <location>
        <begin position="313"/>
        <end position="333"/>
    </location>
</feature>
<evidence type="ECO:0000256" key="3">
    <source>
        <dbReference type="ARBA" id="ARBA00022448"/>
    </source>
</evidence>
<dbReference type="InterPro" id="IPR020846">
    <property type="entry name" value="MFS_dom"/>
</dbReference>
<dbReference type="EMBL" id="LNXT01000044">
    <property type="protein sequence ID" value="KTC68919.1"/>
    <property type="molecule type" value="Genomic_DNA"/>
</dbReference>
<dbReference type="RefSeq" id="WP_058524451.1">
    <property type="nucleotide sequence ID" value="NZ_CAAAHV010000003.1"/>
</dbReference>
<keyword evidence="4" id="KW-1003">Cell membrane</keyword>
<gene>
    <name evidence="13" type="primary">csbC</name>
    <name evidence="12" type="ORF">Lbir_2452</name>
    <name evidence="13" type="ORF">NCTC12437_01208</name>
</gene>
<feature type="transmembrane region" description="Helical" evidence="10">
    <location>
        <begin position="164"/>
        <end position="187"/>
    </location>
</feature>
<keyword evidence="8 10" id="KW-0472">Membrane</keyword>
<dbReference type="AlphaFoldDB" id="A0A378I9H1"/>
<dbReference type="PROSITE" id="PS00217">
    <property type="entry name" value="SUGAR_TRANSPORT_2"/>
    <property type="match status" value="1"/>
</dbReference>
<evidence type="ECO:0000256" key="8">
    <source>
        <dbReference type="ARBA" id="ARBA00023136"/>
    </source>
</evidence>
<evidence type="ECO:0000256" key="6">
    <source>
        <dbReference type="ARBA" id="ARBA00022692"/>
    </source>
</evidence>
<dbReference type="GO" id="GO:0005886">
    <property type="term" value="C:plasma membrane"/>
    <property type="evidence" value="ECO:0007669"/>
    <property type="project" value="UniProtKB-SubCell"/>
</dbReference>
<feature type="transmembrane region" description="Helical" evidence="10">
    <location>
        <begin position="77"/>
        <end position="97"/>
    </location>
</feature>
<evidence type="ECO:0000256" key="7">
    <source>
        <dbReference type="ARBA" id="ARBA00022989"/>
    </source>
</evidence>
<dbReference type="OrthoDB" id="5368493at2"/>
<dbReference type="NCBIfam" id="TIGR00879">
    <property type="entry name" value="SP"/>
    <property type="match status" value="1"/>
</dbReference>
<dbReference type="Gene3D" id="1.20.1250.20">
    <property type="entry name" value="MFS general substrate transporter like domains"/>
    <property type="match status" value="2"/>
</dbReference>
<dbReference type="InterPro" id="IPR005829">
    <property type="entry name" value="Sugar_transporter_CS"/>
</dbReference>
<evidence type="ECO:0000313" key="12">
    <source>
        <dbReference type="EMBL" id="KTC68919.1"/>
    </source>
</evidence>
<dbReference type="PROSITE" id="PS00216">
    <property type="entry name" value="SUGAR_TRANSPORT_1"/>
    <property type="match status" value="1"/>
</dbReference>
<feature type="transmembrane region" description="Helical" evidence="10">
    <location>
        <begin position="281"/>
        <end position="306"/>
    </location>
</feature>
<comment type="subcellular location">
    <subcellularLocation>
        <location evidence="1">Cell membrane</location>
        <topology evidence="1">Multi-pass membrane protein</topology>
    </subcellularLocation>
</comment>
<feature type="domain" description="Major facilitator superfamily (MFS) profile" evidence="11">
    <location>
        <begin position="12"/>
        <end position="430"/>
    </location>
</feature>
<evidence type="ECO:0000256" key="1">
    <source>
        <dbReference type="ARBA" id="ARBA00004651"/>
    </source>
</evidence>
<evidence type="ECO:0000256" key="2">
    <source>
        <dbReference type="ARBA" id="ARBA00010992"/>
    </source>
</evidence>
<reference evidence="12 14" key="1">
    <citation type="submission" date="2015-11" db="EMBL/GenBank/DDBJ databases">
        <title>Genomic analysis of 38 Legionella species identifies large and diverse effector repertoires.</title>
        <authorList>
            <person name="Burstein D."/>
            <person name="Amaro F."/>
            <person name="Zusman T."/>
            <person name="Lifshitz Z."/>
            <person name="Cohen O."/>
            <person name="Gilbert J.A."/>
            <person name="Pupko T."/>
            <person name="Shuman H.A."/>
            <person name="Segal G."/>
        </authorList>
    </citation>
    <scope>NUCLEOTIDE SEQUENCE [LARGE SCALE GENOMIC DNA]</scope>
    <source>
        <strain evidence="12 14">CDC#1407-AL-14</strain>
    </source>
</reference>
<feature type="transmembrane region" description="Helical" evidence="10">
    <location>
        <begin position="339"/>
        <end position="363"/>
    </location>
</feature>
<dbReference type="SUPFAM" id="SSF103473">
    <property type="entry name" value="MFS general substrate transporter"/>
    <property type="match status" value="1"/>
</dbReference>
<reference evidence="13 15" key="2">
    <citation type="submission" date="2018-06" db="EMBL/GenBank/DDBJ databases">
        <authorList>
            <consortium name="Pathogen Informatics"/>
            <person name="Doyle S."/>
        </authorList>
    </citation>
    <scope>NUCLEOTIDE SEQUENCE [LARGE SCALE GENOMIC DNA]</scope>
    <source>
        <strain evidence="13 15">NCTC12437</strain>
    </source>
</reference>
<feature type="transmembrane region" description="Helical" evidence="10">
    <location>
        <begin position="136"/>
        <end position="158"/>
    </location>
</feature>